<evidence type="ECO:0000256" key="4">
    <source>
        <dbReference type="ARBA" id="ARBA00022491"/>
    </source>
</evidence>
<feature type="region of interest" description="Disordered" evidence="17">
    <location>
        <begin position="26"/>
        <end position="264"/>
    </location>
</feature>
<dbReference type="InterPro" id="IPR001214">
    <property type="entry name" value="SET_dom"/>
</dbReference>
<feature type="compositionally biased region" description="Basic and acidic residues" evidence="17">
    <location>
        <begin position="124"/>
        <end position="134"/>
    </location>
</feature>
<dbReference type="InterPro" id="IPR003616">
    <property type="entry name" value="Post-SET_dom"/>
</dbReference>
<dbReference type="PROSITE" id="PS50868">
    <property type="entry name" value="POST_SET"/>
    <property type="match status" value="1"/>
</dbReference>
<dbReference type="SUPFAM" id="SSF82199">
    <property type="entry name" value="SET domain"/>
    <property type="match status" value="1"/>
</dbReference>
<protein>
    <submittedName>
        <fullName evidence="23">Histone-lysine N-methyltransferase eggless</fullName>
    </submittedName>
</protein>
<dbReference type="CDD" id="cd21181">
    <property type="entry name" value="Tudor_SETDB1_rpt2"/>
    <property type="match status" value="1"/>
</dbReference>
<dbReference type="GO" id="GO:0046974">
    <property type="term" value="F:histone H3K9 methyltransferase activity"/>
    <property type="evidence" value="ECO:0007669"/>
    <property type="project" value="TreeGrafter"/>
</dbReference>
<dbReference type="CDD" id="cd20382">
    <property type="entry name" value="Tudor_SETDB1_rpt1"/>
    <property type="match status" value="1"/>
</dbReference>
<evidence type="ECO:0000259" key="21">
    <source>
        <dbReference type="PROSITE" id="PS50982"/>
    </source>
</evidence>
<evidence type="ECO:0000256" key="15">
    <source>
        <dbReference type="ARBA" id="ARBA00023242"/>
    </source>
</evidence>
<dbReference type="InterPro" id="IPR041291">
    <property type="entry name" value="TUDOR_5"/>
</dbReference>
<keyword evidence="7" id="KW-0949">S-adenosyl-L-methionine</keyword>
<dbReference type="RefSeq" id="XP_016930363.2">
    <property type="nucleotide sequence ID" value="XM_017074874.4"/>
</dbReference>
<feature type="compositionally biased region" description="Polar residues" evidence="17">
    <location>
        <begin position="185"/>
        <end position="194"/>
    </location>
</feature>
<dbReference type="PROSITE" id="PS50867">
    <property type="entry name" value="PRE_SET"/>
    <property type="match status" value="1"/>
</dbReference>
<feature type="compositionally biased region" description="Basic and acidic residues" evidence="17">
    <location>
        <begin position="156"/>
        <end position="177"/>
    </location>
</feature>
<evidence type="ECO:0000256" key="5">
    <source>
        <dbReference type="ARBA" id="ARBA00022603"/>
    </source>
</evidence>
<dbReference type="CDD" id="cd10517">
    <property type="entry name" value="SET_SETDB1"/>
    <property type="match status" value="1"/>
</dbReference>
<gene>
    <name evidence="23" type="primary">egg</name>
</gene>
<dbReference type="CDD" id="cd01395">
    <property type="entry name" value="HMT_MBD"/>
    <property type="match status" value="1"/>
</dbReference>
<keyword evidence="15" id="KW-0539">Nucleus</keyword>
<evidence type="ECO:0000256" key="2">
    <source>
        <dbReference type="ARBA" id="ARBA00004286"/>
    </source>
</evidence>
<keyword evidence="6" id="KW-0808">Transferase</keyword>
<comment type="subcellular location">
    <subcellularLocation>
        <location evidence="2">Chromosome</location>
    </subcellularLocation>
    <subcellularLocation>
        <location evidence="1">Nucleus</location>
    </subcellularLocation>
</comment>
<dbReference type="GO" id="GO:0010629">
    <property type="term" value="P:negative regulation of gene expression"/>
    <property type="evidence" value="ECO:0007669"/>
    <property type="project" value="TreeGrafter"/>
</dbReference>
<feature type="compositionally biased region" description="Polar residues" evidence="17">
    <location>
        <begin position="1170"/>
        <end position="1179"/>
    </location>
</feature>
<feature type="domain" description="SET" evidence="18">
    <location>
        <begin position="1062"/>
        <end position="1273"/>
    </location>
</feature>
<keyword evidence="5" id="KW-0489">Methyltransferase</keyword>
<sequence length="1298" mass="145630">MSAESSAMDCAESSVNQVEVVPEALVEEEKQAGSPAVGAKSVDSTVPAEIEGKVAEDVEMQDLTLEDPAPSDPTEAAASVTEEPKEEAKEVEEIKEGGKDAKEATESISIDIASSPVPEDEPQDAEKDSDKPPLEVDSDSSVELIESPVKSPSESAGDRPKSDDVDATTETKGKEAEDLADSSIELISSPTSESSPEKDGETKEHGDQKENQEEQEPKEKTEAPIMEVDQEVPIKPTTDQSGDTAGEEESKKSTPMEIEPQSSALKKDDILEVELEKATAPKAPEEELLNELPSDGDIFYGKDCVNCNCQKLHKQFVLTSMGTLNFYKVQRKRSKQQFLCMGCHDTAMDLYEEYAGHLVEKQPLLLKDFQQDHADFVALDSSDDEEDEKQPDQSELSKNQLRLIEDELEDAINSVLNRVEFQNQISWSKTILQAKADHLEQQMALADAELEKVQSTADKMHCALYNSCPVVHKNLPALEIETSVSDFVQQVPPAGEIVRPPIQLGETYYAVKNKAIASWVSIKVIEFSESTSINGNTMKSYKIRYLNTPYQMMKTVTAKHIAYFEPPPVRLTIGTRVIAFFDGTTLSRGKEKGVVQSAFYPGIIAEPLKQANRFRYLIFYDDGYTQYVPHRDVRLVCQASEKVWEDVHAGSRDFIQKYVEKYSVDRPMVQCTRGQSMNTESNGTWLYARVIDIDCSLVLMQFEGDKNHTEWIYRGSLRLGPVFKETQNTMNSSSSQQMRVPRRTEPFIRYTKEMESSSQVNQEMRAIARKSSSSGQNVASATPASSPATSTGGRSTASTSASSSASAVKHLNNSTIYVDDENRPKGHVVYFTAKRNLPPKMYKSHECNPNCLFKIVHRLDSYSPLAKPLLSGWERLVMRQKTKKCVVYRGPCGKSLRNLAEVHMYLRSTENVLNVDNFDFTPDLKCLAEYSIDPSIVKDQDISKGQEKMAIPLVNYYDNTLPPPCTYAKQRIPTEGVHLNLDEEFLLCCDCEDDCSDKSRCACWQLTVAGVRYCNPKKPIEEIGYQYKRLHEHVPTGIYECNSRCKCKKNCLNRVVQFSLEMKLQVFKTSNRGWGLRCVNDIPKGAFICIYAGHLLTETMANEGGQDAGDEYFADLDYIEVAEQLKEGYESEVDHSEPDPEDDNGGPDAEDDDDFRPNYHYQRKIKRTSRSNSTQSSELDSQERAVINFNPNADLDETVRENSVRRLFGKDEAPYIMDAKTTGNLGRYFNHSCNPNLFVQNVFVDTHDLRFPWVAFFSASHIRSGTELTWNYNYEVGVVPGKVLYCQCGAPNCRIRLL</sequence>
<dbReference type="InterPro" id="IPR007728">
    <property type="entry name" value="Pre-SET_dom"/>
</dbReference>
<dbReference type="Pfam" id="PF05033">
    <property type="entry name" value="Pre-SET"/>
    <property type="match status" value="1"/>
</dbReference>
<accession>A0AB39Z8X0</accession>
<dbReference type="Pfam" id="PF18359">
    <property type="entry name" value="Tudor_5"/>
    <property type="match status" value="1"/>
</dbReference>
<dbReference type="GeneID" id="108010061"/>
<evidence type="ECO:0000259" key="19">
    <source>
        <dbReference type="PROSITE" id="PS50867"/>
    </source>
</evidence>
<dbReference type="Pfam" id="PF01429">
    <property type="entry name" value="MBD"/>
    <property type="match status" value="1"/>
</dbReference>
<dbReference type="InterPro" id="IPR051516">
    <property type="entry name" value="SETDB_methyltransferase"/>
</dbReference>
<dbReference type="Pfam" id="PF18358">
    <property type="entry name" value="Tudor_4"/>
    <property type="match status" value="1"/>
</dbReference>
<evidence type="ECO:0000256" key="3">
    <source>
        <dbReference type="ARBA" id="ARBA00022454"/>
    </source>
</evidence>
<dbReference type="GO" id="GO:0005634">
    <property type="term" value="C:nucleus"/>
    <property type="evidence" value="ECO:0007669"/>
    <property type="project" value="UniProtKB-SubCell"/>
</dbReference>
<evidence type="ECO:0000256" key="6">
    <source>
        <dbReference type="ARBA" id="ARBA00022679"/>
    </source>
</evidence>
<feature type="coiled-coil region" evidence="16">
    <location>
        <begin position="429"/>
        <end position="456"/>
    </location>
</feature>
<keyword evidence="22" id="KW-1185">Reference proteome</keyword>
<evidence type="ECO:0000256" key="14">
    <source>
        <dbReference type="ARBA" id="ARBA00023163"/>
    </source>
</evidence>
<keyword evidence="11" id="KW-0156">Chromatin regulator</keyword>
<dbReference type="PROSITE" id="PS50280">
    <property type="entry name" value="SET"/>
    <property type="match status" value="1"/>
</dbReference>
<dbReference type="PROSITE" id="PS50982">
    <property type="entry name" value="MBD"/>
    <property type="match status" value="1"/>
</dbReference>
<dbReference type="PANTHER" id="PTHR46024:SF1">
    <property type="entry name" value="HISTONE-LYSINE N-METHYLTRANSFERASE EGGLESS"/>
    <property type="match status" value="1"/>
</dbReference>
<dbReference type="Gene3D" id="2.30.30.140">
    <property type="match status" value="2"/>
</dbReference>
<keyword evidence="4" id="KW-0678">Repressor</keyword>
<dbReference type="SUPFAM" id="SSF54171">
    <property type="entry name" value="DNA-binding domain"/>
    <property type="match status" value="1"/>
</dbReference>
<evidence type="ECO:0000313" key="23">
    <source>
        <dbReference type="RefSeq" id="XP_016930363.2"/>
    </source>
</evidence>
<feature type="domain" description="Pre-SET" evidence="19">
    <location>
        <begin position="987"/>
        <end position="1059"/>
    </location>
</feature>
<evidence type="ECO:0000256" key="11">
    <source>
        <dbReference type="ARBA" id="ARBA00022853"/>
    </source>
</evidence>
<keyword evidence="10" id="KW-0862">Zinc</keyword>
<feature type="region of interest" description="Disordered" evidence="17">
    <location>
        <begin position="1127"/>
        <end position="1192"/>
    </location>
</feature>
<evidence type="ECO:0000256" key="13">
    <source>
        <dbReference type="ARBA" id="ARBA00023054"/>
    </source>
</evidence>
<dbReference type="GO" id="GO:0005694">
    <property type="term" value="C:chromosome"/>
    <property type="evidence" value="ECO:0007669"/>
    <property type="project" value="UniProtKB-SubCell"/>
</dbReference>
<evidence type="ECO:0000256" key="8">
    <source>
        <dbReference type="ARBA" id="ARBA00022723"/>
    </source>
</evidence>
<keyword evidence="3" id="KW-0158">Chromosome</keyword>
<keyword evidence="12" id="KW-0805">Transcription regulation</keyword>
<feature type="domain" description="Post-SET" evidence="20">
    <location>
        <begin position="1282"/>
        <end position="1298"/>
    </location>
</feature>
<reference evidence="23" key="1">
    <citation type="submission" date="2025-08" db="UniProtKB">
        <authorList>
            <consortium name="RefSeq"/>
        </authorList>
    </citation>
    <scope>IDENTIFICATION</scope>
</reference>
<dbReference type="InterPro" id="IPR016177">
    <property type="entry name" value="DNA-bd_dom_sf"/>
</dbReference>
<evidence type="ECO:0000313" key="22">
    <source>
        <dbReference type="Proteomes" id="UP001652628"/>
    </source>
</evidence>
<evidence type="ECO:0000256" key="7">
    <source>
        <dbReference type="ARBA" id="ARBA00022691"/>
    </source>
</evidence>
<dbReference type="PANTHER" id="PTHR46024">
    <property type="entry name" value="HISTONE-LYSINE N-METHYLTRANSFERASE EGGLESS"/>
    <property type="match status" value="1"/>
</dbReference>
<dbReference type="Pfam" id="PF00856">
    <property type="entry name" value="SET"/>
    <property type="match status" value="1"/>
</dbReference>
<evidence type="ECO:0000256" key="17">
    <source>
        <dbReference type="SAM" id="MobiDB-lite"/>
    </source>
</evidence>
<proteinExistence type="predicted"/>
<feature type="region of interest" description="Disordered" evidence="17">
    <location>
        <begin position="752"/>
        <end position="805"/>
    </location>
</feature>
<evidence type="ECO:0000259" key="20">
    <source>
        <dbReference type="PROSITE" id="PS50868"/>
    </source>
</evidence>
<evidence type="ECO:0000256" key="9">
    <source>
        <dbReference type="ARBA" id="ARBA00022737"/>
    </source>
</evidence>
<feature type="compositionally biased region" description="Acidic residues" evidence="17">
    <location>
        <begin position="1139"/>
        <end position="1154"/>
    </location>
</feature>
<organism evidence="22 23">
    <name type="scientific">Drosophila suzukii</name>
    <name type="common">Spotted-wing drosophila fruit fly</name>
    <dbReference type="NCBI Taxonomy" id="28584"/>
    <lineage>
        <taxon>Eukaryota</taxon>
        <taxon>Metazoa</taxon>
        <taxon>Ecdysozoa</taxon>
        <taxon>Arthropoda</taxon>
        <taxon>Hexapoda</taxon>
        <taxon>Insecta</taxon>
        <taxon>Pterygota</taxon>
        <taxon>Neoptera</taxon>
        <taxon>Endopterygota</taxon>
        <taxon>Diptera</taxon>
        <taxon>Brachycera</taxon>
        <taxon>Muscomorpha</taxon>
        <taxon>Ephydroidea</taxon>
        <taxon>Drosophilidae</taxon>
        <taxon>Drosophila</taxon>
        <taxon>Sophophora</taxon>
    </lineage>
</organism>
<dbReference type="SMART" id="SM00468">
    <property type="entry name" value="PreSET"/>
    <property type="match status" value="1"/>
</dbReference>
<dbReference type="CTD" id="37962"/>
<keyword evidence="14" id="KW-0804">Transcription</keyword>
<dbReference type="InterPro" id="IPR046341">
    <property type="entry name" value="SET_dom_sf"/>
</dbReference>
<keyword evidence="13 16" id="KW-0175">Coiled coil</keyword>
<dbReference type="GO" id="GO:0008270">
    <property type="term" value="F:zinc ion binding"/>
    <property type="evidence" value="ECO:0007669"/>
    <property type="project" value="InterPro"/>
</dbReference>
<feature type="compositionally biased region" description="Low complexity" evidence="17">
    <location>
        <begin position="779"/>
        <end position="805"/>
    </location>
</feature>
<dbReference type="GO" id="GO:0032259">
    <property type="term" value="P:methylation"/>
    <property type="evidence" value="ECO:0007669"/>
    <property type="project" value="UniProtKB-KW"/>
</dbReference>
<evidence type="ECO:0000256" key="12">
    <source>
        <dbReference type="ARBA" id="ARBA00023015"/>
    </source>
</evidence>
<dbReference type="SMART" id="SM00317">
    <property type="entry name" value="SET"/>
    <property type="match status" value="1"/>
</dbReference>
<dbReference type="Proteomes" id="UP001652628">
    <property type="component" value="Chromosome 2R"/>
</dbReference>
<evidence type="ECO:0000256" key="16">
    <source>
        <dbReference type="SAM" id="Coils"/>
    </source>
</evidence>
<feature type="domain" description="MBD" evidence="21">
    <location>
        <begin position="859"/>
        <end position="925"/>
    </location>
</feature>
<evidence type="ECO:0000256" key="1">
    <source>
        <dbReference type="ARBA" id="ARBA00004123"/>
    </source>
</evidence>
<feature type="compositionally biased region" description="Basic and acidic residues" evidence="17">
    <location>
        <begin position="1127"/>
        <end position="1138"/>
    </location>
</feature>
<evidence type="ECO:0000259" key="18">
    <source>
        <dbReference type="PROSITE" id="PS50280"/>
    </source>
</evidence>
<dbReference type="GO" id="GO:0070828">
    <property type="term" value="P:heterochromatin organization"/>
    <property type="evidence" value="ECO:0007669"/>
    <property type="project" value="TreeGrafter"/>
</dbReference>
<feature type="compositionally biased region" description="Basic and acidic residues" evidence="17">
    <location>
        <begin position="82"/>
        <end position="105"/>
    </location>
</feature>
<dbReference type="InterPro" id="IPR047232">
    <property type="entry name" value="SETDB1/2-like_MBD"/>
</dbReference>
<dbReference type="Gene3D" id="3.30.890.10">
    <property type="entry name" value="Methyl-cpg-binding Protein 2, Chain A"/>
    <property type="match status" value="1"/>
</dbReference>
<dbReference type="SMART" id="SM00391">
    <property type="entry name" value="MBD"/>
    <property type="match status" value="1"/>
</dbReference>
<dbReference type="InterPro" id="IPR001739">
    <property type="entry name" value="Methyl_CpG_DNA-bd"/>
</dbReference>
<dbReference type="GO" id="GO:0003677">
    <property type="term" value="F:DNA binding"/>
    <property type="evidence" value="ECO:0007669"/>
    <property type="project" value="InterPro"/>
</dbReference>
<keyword evidence="9" id="KW-0677">Repeat</keyword>
<dbReference type="InterPro" id="IPR041292">
    <property type="entry name" value="Tudor_4"/>
</dbReference>
<evidence type="ECO:0000256" key="10">
    <source>
        <dbReference type="ARBA" id="ARBA00022833"/>
    </source>
</evidence>
<dbReference type="Gene3D" id="2.170.270.10">
    <property type="entry name" value="SET domain"/>
    <property type="match status" value="1"/>
</dbReference>
<name>A0AB39Z8X0_DROSZ</name>
<keyword evidence="8" id="KW-0479">Metal-binding</keyword>
<feature type="compositionally biased region" description="Basic and acidic residues" evidence="17">
    <location>
        <begin position="195"/>
        <end position="222"/>
    </location>
</feature>